<organism evidence="2 3">
    <name type="scientific">Arthrobotrys musiformis</name>
    <dbReference type="NCBI Taxonomy" id="47236"/>
    <lineage>
        <taxon>Eukaryota</taxon>
        <taxon>Fungi</taxon>
        <taxon>Dikarya</taxon>
        <taxon>Ascomycota</taxon>
        <taxon>Pezizomycotina</taxon>
        <taxon>Orbiliomycetes</taxon>
        <taxon>Orbiliales</taxon>
        <taxon>Orbiliaceae</taxon>
        <taxon>Arthrobotrys</taxon>
    </lineage>
</organism>
<dbReference type="AlphaFoldDB" id="A0AAV9W983"/>
<dbReference type="Proteomes" id="UP001370758">
    <property type="component" value="Unassembled WGS sequence"/>
</dbReference>
<feature type="region of interest" description="Disordered" evidence="1">
    <location>
        <begin position="41"/>
        <end position="62"/>
    </location>
</feature>
<name>A0AAV9W983_9PEZI</name>
<reference evidence="2 3" key="1">
    <citation type="submission" date="2023-08" db="EMBL/GenBank/DDBJ databases">
        <authorList>
            <person name="Palmer J.M."/>
        </authorList>
    </citation>
    <scope>NUCLEOTIDE SEQUENCE [LARGE SCALE GENOMIC DNA]</scope>
    <source>
        <strain evidence="2 3">TWF481</strain>
    </source>
</reference>
<evidence type="ECO:0000256" key="1">
    <source>
        <dbReference type="SAM" id="MobiDB-lite"/>
    </source>
</evidence>
<evidence type="ECO:0000313" key="3">
    <source>
        <dbReference type="Proteomes" id="UP001370758"/>
    </source>
</evidence>
<dbReference type="EMBL" id="JAVHJL010000004">
    <property type="protein sequence ID" value="KAK6504742.1"/>
    <property type="molecule type" value="Genomic_DNA"/>
</dbReference>
<sequence length="99" mass="11138">MKIFWVLRKQADVVDWMALLEAKVPEAYAASAFECGIISGPRKRRSKRTGSGPKESLKRARNSRNPVLVCLSDWEDVVFPGIWKRKMAGGGCPLLIYKT</sequence>
<keyword evidence="3" id="KW-1185">Reference proteome</keyword>
<accession>A0AAV9W983</accession>
<evidence type="ECO:0000313" key="2">
    <source>
        <dbReference type="EMBL" id="KAK6504742.1"/>
    </source>
</evidence>
<gene>
    <name evidence="2" type="ORF">TWF481_006681</name>
</gene>
<proteinExistence type="predicted"/>
<comment type="caution">
    <text evidence="2">The sequence shown here is derived from an EMBL/GenBank/DDBJ whole genome shotgun (WGS) entry which is preliminary data.</text>
</comment>
<protein>
    <submittedName>
        <fullName evidence="2">Uncharacterized protein</fullName>
    </submittedName>
</protein>